<keyword evidence="3 6" id="KW-0378">Hydrolase</keyword>
<proteinExistence type="inferred from homology"/>
<evidence type="ECO:0000256" key="2">
    <source>
        <dbReference type="ARBA" id="ARBA00022729"/>
    </source>
</evidence>
<dbReference type="InterPro" id="IPR006584">
    <property type="entry name" value="Cellulose-bd_IV"/>
</dbReference>
<dbReference type="PROSITE" id="PS51175">
    <property type="entry name" value="CBM6"/>
    <property type="match status" value="1"/>
</dbReference>
<dbReference type="EMBL" id="CP034207">
    <property type="protein sequence ID" value="QBZ60212.1"/>
    <property type="molecule type" value="Genomic_DNA"/>
</dbReference>
<comment type="similarity">
    <text evidence="1 6">Belongs to the glycosyl hydrolase 43 family.</text>
</comment>
<evidence type="ECO:0000256" key="1">
    <source>
        <dbReference type="ARBA" id="ARBA00009865"/>
    </source>
</evidence>
<dbReference type="PANTHER" id="PTHR43772">
    <property type="entry name" value="ENDO-1,4-BETA-XYLANASE"/>
    <property type="match status" value="1"/>
</dbReference>
<dbReference type="GO" id="GO:0030246">
    <property type="term" value="F:carbohydrate binding"/>
    <property type="evidence" value="ECO:0007669"/>
    <property type="project" value="InterPro"/>
</dbReference>
<dbReference type="SUPFAM" id="SSF49785">
    <property type="entry name" value="Galactose-binding domain-like"/>
    <property type="match status" value="1"/>
</dbReference>
<evidence type="ECO:0000313" key="7">
    <source>
        <dbReference type="EMBL" id="QBZ60212.1"/>
    </source>
</evidence>
<dbReference type="Gene3D" id="2.60.120.260">
    <property type="entry name" value="Galactose-binding domain-like"/>
    <property type="match status" value="1"/>
</dbReference>
<evidence type="ECO:0000256" key="6">
    <source>
        <dbReference type="RuleBase" id="RU361187"/>
    </source>
</evidence>
<dbReference type="GO" id="GO:0004553">
    <property type="term" value="F:hydrolase activity, hydrolyzing O-glycosyl compounds"/>
    <property type="evidence" value="ECO:0007669"/>
    <property type="project" value="InterPro"/>
</dbReference>
<reference evidence="7 8" key="1">
    <citation type="journal article" date="2019" name="Mol. Biol. Evol.">
        <title>Blast fungal genomes show frequent chromosomal changes, gene gains and losses, and effector gene turnover.</title>
        <authorList>
            <person name="Gomez Luciano L.B."/>
            <person name="Jason Tsai I."/>
            <person name="Chuma I."/>
            <person name="Tosa Y."/>
            <person name="Chen Y.H."/>
            <person name="Li J.Y."/>
            <person name="Li M.Y."/>
            <person name="Jade Lu M.Y."/>
            <person name="Nakayashiki H."/>
            <person name="Li W.H."/>
        </authorList>
    </citation>
    <scope>NUCLEOTIDE SEQUENCE [LARGE SCALE GENOMIC DNA]</scope>
    <source>
        <strain evidence="7">MZ5-1-6</strain>
    </source>
</reference>
<dbReference type="GO" id="GO:0005975">
    <property type="term" value="P:carbohydrate metabolic process"/>
    <property type="evidence" value="ECO:0007669"/>
    <property type="project" value="InterPro"/>
</dbReference>
<keyword evidence="4" id="KW-0119">Carbohydrate metabolism</keyword>
<protein>
    <submittedName>
        <fullName evidence="7">Uncharacterized protein</fullName>
    </submittedName>
</protein>
<dbReference type="Gene3D" id="2.115.10.20">
    <property type="entry name" value="Glycosyl hydrolase domain, family 43"/>
    <property type="match status" value="1"/>
</dbReference>
<dbReference type="InterPro" id="IPR052176">
    <property type="entry name" value="Glycosyl_Hydrlase_43_Enz"/>
</dbReference>
<dbReference type="SMART" id="SM00606">
    <property type="entry name" value="CBD_IV"/>
    <property type="match status" value="1"/>
</dbReference>
<dbReference type="VEuPathDB" id="FungiDB:M_BR32_EuGene_00129851"/>
<dbReference type="Pfam" id="PF03422">
    <property type="entry name" value="CBM_6"/>
    <property type="match status" value="1"/>
</dbReference>
<dbReference type="InterPro" id="IPR005084">
    <property type="entry name" value="CBM6"/>
</dbReference>
<dbReference type="SUPFAM" id="SSF75005">
    <property type="entry name" value="Arabinanase/levansucrase/invertase"/>
    <property type="match status" value="1"/>
</dbReference>
<dbReference type="PANTHER" id="PTHR43772:SF2">
    <property type="entry name" value="PUTATIVE (AFU_ORTHOLOGUE AFUA_2G04480)-RELATED"/>
    <property type="match status" value="1"/>
</dbReference>
<name>A0A4P7NEF1_PYROR</name>
<accession>A0A4P7NEF1</accession>
<evidence type="ECO:0000313" key="8">
    <source>
        <dbReference type="Proteomes" id="UP000294847"/>
    </source>
</evidence>
<evidence type="ECO:0000256" key="3">
    <source>
        <dbReference type="ARBA" id="ARBA00022801"/>
    </source>
</evidence>
<evidence type="ECO:0000256" key="4">
    <source>
        <dbReference type="ARBA" id="ARBA00023277"/>
    </source>
</evidence>
<dbReference type="Proteomes" id="UP000294847">
    <property type="component" value="Chromosome 4"/>
</dbReference>
<evidence type="ECO:0000256" key="5">
    <source>
        <dbReference type="ARBA" id="ARBA00023295"/>
    </source>
</evidence>
<gene>
    <name evidence="7" type="ORF">PoMZ_07150</name>
</gene>
<dbReference type="InterPro" id="IPR023296">
    <property type="entry name" value="Glyco_hydro_beta-prop_sf"/>
</dbReference>
<organism evidence="7 8">
    <name type="scientific">Pyricularia oryzae</name>
    <name type="common">Rice blast fungus</name>
    <name type="synonym">Magnaporthe oryzae</name>
    <dbReference type="NCBI Taxonomy" id="318829"/>
    <lineage>
        <taxon>Eukaryota</taxon>
        <taxon>Fungi</taxon>
        <taxon>Dikarya</taxon>
        <taxon>Ascomycota</taxon>
        <taxon>Pezizomycotina</taxon>
        <taxon>Sordariomycetes</taxon>
        <taxon>Sordariomycetidae</taxon>
        <taxon>Magnaporthales</taxon>
        <taxon>Pyriculariaceae</taxon>
        <taxon>Pyricularia</taxon>
    </lineage>
</organism>
<dbReference type="CDD" id="cd18618">
    <property type="entry name" value="GH43_Xsa43E-like"/>
    <property type="match status" value="1"/>
</dbReference>
<keyword evidence="2" id="KW-0732">Signal</keyword>
<sequence>MSALHAILISSLLGAATLVRADNPFVQTRYTADPATLIYQDRLWAFTSHDNDDATWFNMTDWRLYSTDDMANWQDHGSPAGLRTFAWARQDAWAPGAIERDGKFFLYVPVTPSSGGGMAIGVAVADDIAGPYTDPLGGPLVHNGEFDPTVFIDDDEQAYLYWGNPNLWYVKLNRDMISFSGAPVQVELTPAGFGARRPDVPKEGRPTSYEEGPWLHKHNGTYYMTYGANCCDEDIHYATAPSATGPWTHGGLLMASQGGSFTNHPAVVDYKGKAYFFYHNGALPGGGGFQRSVAVEEFAYGADGGIPLLTMTAGGPAQIKGFDPYGRVEAETMAFSRGVSTDVSSEGAVFVSKISNGDYVKVGGVAFGEEGAASFAAVVAAGRHKCERPAELQIRLDGEDGELVGSCEVPADTGGWESWTTVACDVEGATGTHDVFFGFVGSGEGDLFNFDSWEFA</sequence>
<dbReference type="InterPro" id="IPR008979">
    <property type="entry name" value="Galactose-bd-like_sf"/>
</dbReference>
<dbReference type="CDD" id="cd04084">
    <property type="entry name" value="CBM6_xylanase-like"/>
    <property type="match status" value="1"/>
</dbReference>
<dbReference type="InterPro" id="IPR006710">
    <property type="entry name" value="Glyco_hydro_43"/>
</dbReference>
<dbReference type="AlphaFoldDB" id="A0A4P7NEF1"/>
<dbReference type="Pfam" id="PF04616">
    <property type="entry name" value="Glyco_hydro_43"/>
    <property type="match status" value="1"/>
</dbReference>
<keyword evidence="5 6" id="KW-0326">Glycosidase</keyword>